<keyword evidence="2" id="KW-1185">Reference proteome</keyword>
<dbReference type="Proteomes" id="UP000053900">
    <property type="component" value="Unassembled WGS sequence"/>
</dbReference>
<accession>A0ABR5INQ6</accession>
<dbReference type="EMBL" id="LGSW01000001">
    <property type="protein sequence ID" value="KND22675.1"/>
    <property type="molecule type" value="Genomic_DNA"/>
</dbReference>
<organism evidence="1 2">
    <name type="scientific">Enhydrobacter aerosaccus</name>
    <dbReference type="NCBI Taxonomy" id="225324"/>
    <lineage>
        <taxon>Bacteria</taxon>
        <taxon>Pseudomonadati</taxon>
        <taxon>Pseudomonadota</taxon>
        <taxon>Alphaproteobacteria</taxon>
        <taxon>Hyphomicrobiales</taxon>
        <taxon>Enhydrobacter</taxon>
    </lineage>
</organism>
<proteinExistence type="predicted"/>
<reference evidence="1 2" key="1">
    <citation type="submission" date="2015-07" db="EMBL/GenBank/DDBJ databases">
        <title>Draft genome of Enhydrobacter aerosaccus.</title>
        <authorList>
            <person name="Wang X."/>
        </authorList>
    </citation>
    <scope>NUCLEOTIDE SEQUENCE [LARGE SCALE GENOMIC DNA]</scope>
    <source>
        <strain evidence="1 2">CGMCC9176</strain>
    </source>
</reference>
<gene>
    <name evidence="1" type="ORF">AFK20_00710</name>
</gene>
<protein>
    <submittedName>
        <fullName evidence="1">Uncharacterized protein</fullName>
    </submittedName>
</protein>
<evidence type="ECO:0000313" key="2">
    <source>
        <dbReference type="Proteomes" id="UP000053900"/>
    </source>
</evidence>
<sequence length="116" mass="12455">MKTLCPKCFSSHIVPVTTANPNFPQSLDPTLLSPAVLASIGASVCKQLVMPPSLGMVIGTVVGIALSNLGNCQADCSSYYCRHCNQVFDFDNRNFNQPEMNKKMNTPCPSSLVSSN</sequence>
<name>A0ABR5INQ6_9HYPH</name>
<evidence type="ECO:0000313" key="1">
    <source>
        <dbReference type="EMBL" id="KND22675.1"/>
    </source>
</evidence>
<comment type="caution">
    <text evidence="1">The sequence shown here is derived from an EMBL/GenBank/DDBJ whole genome shotgun (WGS) entry which is preliminary data.</text>
</comment>